<dbReference type="PANTHER" id="PTHR34819:SF3">
    <property type="entry name" value="CELL SURFACE PROTEIN"/>
    <property type="match status" value="1"/>
</dbReference>
<dbReference type="Proteomes" id="UP000181790">
    <property type="component" value="Unassembled WGS sequence"/>
</dbReference>
<dbReference type="GO" id="GO:0005576">
    <property type="term" value="C:extracellular region"/>
    <property type="evidence" value="ECO:0007669"/>
    <property type="project" value="UniProtKB-SubCell"/>
</dbReference>
<gene>
    <name evidence="6" type="ORF">BLX24_28520</name>
</gene>
<keyword evidence="7" id="KW-1185">Reference proteome</keyword>
<comment type="subcellular location">
    <subcellularLocation>
        <location evidence="1">Secreted</location>
    </subcellularLocation>
</comment>
<dbReference type="InterPro" id="IPR033764">
    <property type="entry name" value="Sdr_B"/>
</dbReference>
<dbReference type="NCBIfam" id="TIGR01451">
    <property type="entry name" value="B_ant_repeat"/>
    <property type="match status" value="1"/>
</dbReference>
<feature type="domain" description="SD-repeat containing protein B" evidence="5">
    <location>
        <begin position="781"/>
        <end position="832"/>
    </location>
</feature>
<evidence type="ECO:0008006" key="8">
    <source>
        <dbReference type="Google" id="ProtNLM"/>
    </source>
</evidence>
<dbReference type="InterPro" id="IPR051172">
    <property type="entry name" value="Chlamydia_OmcB"/>
</dbReference>
<dbReference type="SUPFAM" id="SSF117074">
    <property type="entry name" value="Hypothetical protein PA1324"/>
    <property type="match status" value="2"/>
</dbReference>
<evidence type="ECO:0000313" key="7">
    <source>
        <dbReference type="Proteomes" id="UP000181790"/>
    </source>
</evidence>
<keyword evidence="3" id="KW-0732">Signal</keyword>
<dbReference type="EMBL" id="MORL01000039">
    <property type="protein sequence ID" value="OIN55725.1"/>
    <property type="molecule type" value="Genomic_DNA"/>
</dbReference>
<dbReference type="InterPro" id="IPR013783">
    <property type="entry name" value="Ig-like_fold"/>
</dbReference>
<comment type="caution">
    <text evidence="6">The sequence shown here is derived from an EMBL/GenBank/DDBJ whole genome shotgun (WGS) entry which is preliminary data.</text>
</comment>
<organism evidence="6 7">
    <name type="scientific">Arsenicibacter rosenii</name>
    <dbReference type="NCBI Taxonomy" id="1750698"/>
    <lineage>
        <taxon>Bacteria</taxon>
        <taxon>Pseudomonadati</taxon>
        <taxon>Bacteroidota</taxon>
        <taxon>Cytophagia</taxon>
        <taxon>Cytophagales</taxon>
        <taxon>Spirosomataceae</taxon>
        <taxon>Arsenicibacter</taxon>
    </lineage>
</organism>
<dbReference type="Pfam" id="PF17210">
    <property type="entry name" value="SdrD_B"/>
    <property type="match status" value="2"/>
</dbReference>
<reference evidence="6 7" key="1">
    <citation type="submission" date="2016-10" db="EMBL/GenBank/DDBJ databases">
        <title>Arsenicibacter rosenii gen. nov., sp. nov., an efficient arsenic-methylating bacterium isolated from an arsenic-contaminated paddy soil.</title>
        <authorList>
            <person name="Huang K."/>
        </authorList>
    </citation>
    <scope>NUCLEOTIDE SEQUENCE [LARGE SCALE GENOMIC DNA]</scope>
    <source>
        <strain evidence="6 7">SM-1</strain>
    </source>
</reference>
<name>A0A1S2VBN4_9BACT</name>
<protein>
    <recommendedName>
        <fullName evidence="8">DUF11 domain-containing protein</fullName>
    </recommendedName>
</protein>
<sequence>MPYSEQPHEYGIFFVPFKRVNRHFWHRKVMVHFYRMLRPASSLFCLLVCFSYYTALGQCALTIRQVTVSGCYSVSGSGKATVSVNIGWANPPANDYIVVTSGTASRTLTPGPVTVNYGNNGTTPPSGIQTIVSPQTIAFEIDADGSTGAVSAVFASNPSCSATASFTAPAACVPAACLSGGLGGIVFNDYNANGIHDTGETNGVAGVVINVYDCDNNQYQATSDATGRWLLTETGIAYPVRVEFSNIPAAYLGTSTPNGTGSRTTVQFVTGSSCEVSLGVNDPLDYCQSAPMIITPCYVMGDPLQGGSSATADAIVGFPYYSTGMSGPKTFTIQGQYVGTTWAQVYNKATKQLFSAAILKRHAGLGPGGLDAIYVTDLSDPGNPGTPAYISLSSFGINVGTVDDNISRGLVPDRTSPSVDQQAFEAIGKVGIGGMSLSSDSKTLYLMNIRENALYALDLTAYNLSGDPGDISLKGGPYAVPDLGCINGAQRSWAVKYNKGKVYVGTVCDAADGTRSDLVAGVFAFDPVTETFNSTPVFNFPLTYPKGYPDVSATDITGWFPWTDNFSELISATYTTPNSAFLDHPQPVFSDIEFDIDGSLILAFNDRTGLQSGFRNYGLDGNNNNDYTGIIGGDILRAYFKNGTYVLENNAKAGPATGYGAGNNQGPGFGEFYNDDSGVDFGNSLNHSENSLGALALRPGSGEVISAAMDPLGINTPYPFINWAAGIRRMNNSTGLVNDAYVVYATPDTFNDPGAVADGTFGKAAGLGDLELACDQVQYMEIGNRVWIDSNHDGIQDACEPALPGVKVGLYKNGSLIAVTETNTDGEYYFSAKSKLVTGIWSGTDADTTLLPNTAYQLVFGVQGQFTGNALTLGAIRYQLTTADSTTGTGNDLNDSDAAVGGVNSLVAPVISLTTGNSGWVNHTYDAGFVCEQCGLRLTKLVSTSKAQVGDVITYTLVLTNTGPVTASNVVVRDSISSSLAAYQPATASVTSGTYTPGIPVSTWALASLPANGTAALVISASVLSEGVIYNGANVPGDTTTVCTSVAFKVCQGSNYAIRLTAPAGYSQYQWIRQVAGQPEQIVYDGPLNSYTATQAGSYIVRVNAGGCPQDACCPQLIEEDSIPSFSLVARASTCSGSQPQANGQIELSTSVGTGQYTYQYSAGAIFDQNTASLATQIPADGVLIRNLSATQTYTIRMTNATGCYRDVAVTITVSCDCPLPACVPVTVTRIK</sequence>
<dbReference type="InterPro" id="IPR047589">
    <property type="entry name" value="DUF11_rpt"/>
</dbReference>
<dbReference type="InterPro" id="IPR001434">
    <property type="entry name" value="OmcB-like_DUF11"/>
</dbReference>
<proteinExistence type="predicted"/>
<evidence type="ECO:0000256" key="1">
    <source>
        <dbReference type="ARBA" id="ARBA00004613"/>
    </source>
</evidence>
<feature type="domain" description="DUF11" evidence="4">
    <location>
        <begin position="936"/>
        <end position="1038"/>
    </location>
</feature>
<dbReference type="Pfam" id="PF01345">
    <property type="entry name" value="DUF11"/>
    <property type="match status" value="1"/>
</dbReference>
<dbReference type="AlphaFoldDB" id="A0A1S2VBN4"/>
<dbReference type="Gene3D" id="2.60.40.10">
    <property type="entry name" value="Immunoglobulins"/>
    <property type="match status" value="2"/>
</dbReference>
<evidence type="ECO:0000259" key="5">
    <source>
        <dbReference type="Pfam" id="PF17210"/>
    </source>
</evidence>
<dbReference type="OrthoDB" id="898149at2"/>
<evidence type="ECO:0000256" key="2">
    <source>
        <dbReference type="ARBA" id="ARBA00022525"/>
    </source>
</evidence>
<dbReference type="PANTHER" id="PTHR34819">
    <property type="entry name" value="LARGE CYSTEINE-RICH PERIPLASMIC PROTEIN OMCB"/>
    <property type="match status" value="1"/>
</dbReference>
<dbReference type="Gene3D" id="2.60.40.740">
    <property type="match status" value="1"/>
</dbReference>
<keyword evidence="2" id="KW-0964">Secreted</keyword>
<evidence type="ECO:0000256" key="3">
    <source>
        <dbReference type="ARBA" id="ARBA00022729"/>
    </source>
</evidence>
<accession>A0A1S2VBN4</accession>
<evidence type="ECO:0000259" key="4">
    <source>
        <dbReference type="Pfam" id="PF01345"/>
    </source>
</evidence>
<feature type="domain" description="SD-repeat containing protein B" evidence="5">
    <location>
        <begin position="182"/>
        <end position="263"/>
    </location>
</feature>
<evidence type="ECO:0000313" key="6">
    <source>
        <dbReference type="EMBL" id="OIN55725.1"/>
    </source>
</evidence>